<keyword evidence="2" id="KW-1185">Reference proteome</keyword>
<comment type="caution">
    <text evidence="1">The sequence shown here is derived from an EMBL/GenBank/DDBJ whole genome shotgun (WGS) entry which is preliminary data.</text>
</comment>
<proteinExistence type="predicted"/>
<sequence length="830" mass="92026">MSNRTSDLVGQVDPAQKFDVNALRRYASANVEGFPVSVSKFAVSQFGHGQSNPTFLLEVHSGPSIKRYVLRKKPPGKLLESAHAVEREFQVLHALGTHTLVPVPKVFCLCNDSSVIGTPFYIMEYLEGRIFIDPKLPGITPIRRRTIYNATAKALASLHSADVDAIGLGNYGKRTHYCRRQVERWAKQYLVSTGDGKSERNPKMLELADWLRHHIPVEDSSGATAGLVHGDFRIDNLVFHPVEDRVIGILDWELSTLGNQMCDVAYSCLHYIVNIATDDIEENGGFELSGFPEGTPSLAEYLSDYCSATGRPWPAAQWKFYVAFSLFRGASIYAGVHCRWIMGNASGGERARIAGQKANSLIGTAWSFIARESVLPQHPPSGKKIPIEYKQQLENRSQDQVLSSGGRFVPSQKVQDLRDRLIKFMDKHIYPAENELYKLAQSSNRWTVHPEEENLKELAKREGLWNLWIPVDSAARARRILTGNKTGSPVDGTPDFLLGAGLTNLEYGYVCEIMGRSVWAPQVFNCGAPDTGNMEVLLRYGSEEQIREWLVPLLEGKIRSGFAMTEPQVASSDATNIECSIKRHGDSYIINGRKWWTSGAMDPRCKILVVMGKTDFEAPQHKQQSMILVDINTPGVNIIRPLSVFGFDDAPHGHAEISFENVRVPAKNILLGEGRGFEIAQGRLGPGRLHHCMRLIGAAERAMQMTVERALKRQAFGKLIAEHGSFLSDIAKSRIELEKTRLLVLEAADQLDRLGNKNARGTIAMAKVAAPNMALKVLDMAMQVHGAAGVSNDTILAHLWATSRTLRIADGPDEVHLGTIAKLELRRAKI</sequence>
<reference evidence="2" key="1">
    <citation type="journal article" date="2023" name="Nat. Plants">
        <title>Single-cell RNA sequencing provides a high-resolution roadmap for understanding the multicellular compartmentation of specialized metabolism.</title>
        <authorList>
            <person name="Sun S."/>
            <person name="Shen X."/>
            <person name="Li Y."/>
            <person name="Li Y."/>
            <person name="Wang S."/>
            <person name="Li R."/>
            <person name="Zhang H."/>
            <person name="Shen G."/>
            <person name="Guo B."/>
            <person name="Wei J."/>
            <person name="Xu J."/>
            <person name="St-Pierre B."/>
            <person name="Chen S."/>
            <person name="Sun C."/>
        </authorList>
    </citation>
    <scope>NUCLEOTIDE SEQUENCE [LARGE SCALE GENOMIC DNA]</scope>
</reference>
<dbReference type="Proteomes" id="UP001060085">
    <property type="component" value="Linkage Group LG08"/>
</dbReference>
<protein>
    <submittedName>
        <fullName evidence="1">Uncharacterized protein</fullName>
    </submittedName>
</protein>
<accession>A0ACB9ZSX6</accession>
<evidence type="ECO:0000313" key="2">
    <source>
        <dbReference type="Proteomes" id="UP001060085"/>
    </source>
</evidence>
<gene>
    <name evidence="1" type="ORF">M9H77_36846</name>
</gene>
<dbReference type="EMBL" id="CM044708">
    <property type="protein sequence ID" value="KAI5650841.1"/>
    <property type="molecule type" value="Genomic_DNA"/>
</dbReference>
<evidence type="ECO:0000313" key="1">
    <source>
        <dbReference type="EMBL" id="KAI5650841.1"/>
    </source>
</evidence>
<organism evidence="1 2">
    <name type="scientific">Catharanthus roseus</name>
    <name type="common">Madagascar periwinkle</name>
    <name type="synonym">Vinca rosea</name>
    <dbReference type="NCBI Taxonomy" id="4058"/>
    <lineage>
        <taxon>Eukaryota</taxon>
        <taxon>Viridiplantae</taxon>
        <taxon>Streptophyta</taxon>
        <taxon>Embryophyta</taxon>
        <taxon>Tracheophyta</taxon>
        <taxon>Spermatophyta</taxon>
        <taxon>Magnoliopsida</taxon>
        <taxon>eudicotyledons</taxon>
        <taxon>Gunneridae</taxon>
        <taxon>Pentapetalae</taxon>
        <taxon>asterids</taxon>
        <taxon>lamiids</taxon>
        <taxon>Gentianales</taxon>
        <taxon>Apocynaceae</taxon>
        <taxon>Rauvolfioideae</taxon>
        <taxon>Vinceae</taxon>
        <taxon>Catharanthinae</taxon>
        <taxon>Catharanthus</taxon>
    </lineage>
</organism>
<name>A0ACB9ZSX6_CATRO</name>